<dbReference type="AlphaFoldDB" id="A0A3B0U6L6"/>
<organism evidence="1">
    <name type="scientific">hydrothermal vent metagenome</name>
    <dbReference type="NCBI Taxonomy" id="652676"/>
    <lineage>
        <taxon>unclassified sequences</taxon>
        <taxon>metagenomes</taxon>
        <taxon>ecological metagenomes</taxon>
    </lineage>
</organism>
<name>A0A3B0U6L6_9ZZZZ</name>
<dbReference type="EMBL" id="UOEL01000132">
    <property type="protein sequence ID" value="VAW16414.1"/>
    <property type="molecule type" value="Genomic_DNA"/>
</dbReference>
<proteinExistence type="predicted"/>
<evidence type="ECO:0000313" key="1">
    <source>
        <dbReference type="EMBL" id="VAW16414.1"/>
    </source>
</evidence>
<sequence length="193" mass="23219">MMKFRFFLILFSLGLLCFSQNEQEREHRIKKSQFPIEAVDFFSENIKDVKKIRYYKEVDTAQTTYSVKFKKDRLNYHITFDKKNALQTIGFRVKEIDLPSDTYLKIESYLTSRFDTFKIRRIFQQYSISKERTENQVLKDAFQNLMLQTTTYRFLISVRDNGERKKYEALFDAEGNLKNIRAALPANYDRVLY</sequence>
<dbReference type="SUPFAM" id="SSF160574">
    <property type="entry name" value="BT0923-like"/>
    <property type="match status" value="1"/>
</dbReference>
<protein>
    <submittedName>
        <fullName evidence="1">Uncharacterized protein</fullName>
    </submittedName>
</protein>
<reference evidence="1" key="1">
    <citation type="submission" date="2018-06" db="EMBL/GenBank/DDBJ databases">
        <authorList>
            <person name="Zhirakovskaya E."/>
        </authorList>
    </citation>
    <scope>NUCLEOTIDE SEQUENCE</scope>
</reference>
<accession>A0A3B0U6L6</accession>
<gene>
    <name evidence="1" type="ORF">MNBD_BACTEROID03-2431</name>
</gene>